<dbReference type="Pfam" id="PF00583">
    <property type="entry name" value="Acetyltransf_1"/>
    <property type="match status" value="1"/>
</dbReference>
<accession>A0A939P5Z3</accession>
<dbReference type="GO" id="GO:0016747">
    <property type="term" value="F:acyltransferase activity, transferring groups other than amino-acyl groups"/>
    <property type="evidence" value="ECO:0007669"/>
    <property type="project" value="InterPro"/>
</dbReference>
<name>A0A939P5Z3_9ACTN</name>
<dbReference type="InterPro" id="IPR000182">
    <property type="entry name" value="GNAT_dom"/>
</dbReference>
<dbReference type="RefSeq" id="WP_208253453.1">
    <property type="nucleotide sequence ID" value="NZ_JAGEOJ010000001.1"/>
</dbReference>
<organism evidence="2 3">
    <name type="scientific">Actinomadura barringtoniae</name>
    <dbReference type="NCBI Taxonomy" id="1427535"/>
    <lineage>
        <taxon>Bacteria</taxon>
        <taxon>Bacillati</taxon>
        <taxon>Actinomycetota</taxon>
        <taxon>Actinomycetes</taxon>
        <taxon>Streptosporangiales</taxon>
        <taxon>Thermomonosporaceae</taxon>
        <taxon>Actinomadura</taxon>
    </lineage>
</organism>
<gene>
    <name evidence="2" type="ORF">J4573_02065</name>
</gene>
<dbReference type="InterPro" id="IPR016181">
    <property type="entry name" value="Acyl_CoA_acyltransferase"/>
</dbReference>
<keyword evidence="3" id="KW-1185">Reference proteome</keyword>
<evidence type="ECO:0000313" key="2">
    <source>
        <dbReference type="EMBL" id="MBO2445865.1"/>
    </source>
</evidence>
<dbReference type="Proteomes" id="UP000669179">
    <property type="component" value="Unassembled WGS sequence"/>
</dbReference>
<feature type="domain" description="N-acetyltransferase" evidence="1">
    <location>
        <begin position="26"/>
        <end position="165"/>
    </location>
</feature>
<comment type="caution">
    <text evidence="2">The sequence shown here is derived from an EMBL/GenBank/DDBJ whole genome shotgun (WGS) entry which is preliminary data.</text>
</comment>
<dbReference type="AlphaFoldDB" id="A0A939P5Z3"/>
<protein>
    <submittedName>
        <fullName evidence="2">GNAT family N-acetyltransferase</fullName>
    </submittedName>
</protein>
<proteinExistence type="predicted"/>
<evidence type="ECO:0000259" key="1">
    <source>
        <dbReference type="PROSITE" id="PS51186"/>
    </source>
</evidence>
<dbReference type="Gene3D" id="3.40.630.30">
    <property type="match status" value="1"/>
</dbReference>
<evidence type="ECO:0000313" key="3">
    <source>
        <dbReference type="Proteomes" id="UP000669179"/>
    </source>
</evidence>
<dbReference type="EMBL" id="JAGEOJ010000001">
    <property type="protein sequence ID" value="MBO2445865.1"/>
    <property type="molecule type" value="Genomic_DNA"/>
</dbReference>
<dbReference type="PROSITE" id="PS51186">
    <property type="entry name" value="GNAT"/>
    <property type="match status" value="1"/>
</dbReference>
<dbReference type="SUPFAM" id="SSF55729">
    <property type="entry name" value="Acyl-CoA N-acyltransferases (Nat)"/>
    <property type="match status" value="1"/>
</dbReference>
<reference evidence="2" key="1">
    <citation type="submission" date="2021-03" db="EMBL/GenBank/DDBJ databases">
        <authorList>
            <person name="Kanchanasin P."/>
            <person name="Saeng-In P."/>
            <person name="Phongsopitanun W."/>
            <person name="Yuki M."/>
            <person name="Kudo T."/>
            <person name="Ohkuma M."/>
            <person name="Tanasupawat S."/>
        </authorList>
    </citation>
    <scope>NUCLEOTIDE SEQUENCE</scope>
    <source>
        <strain evidence="2">GKU 128</strain>
    </source>
</reference>
<sequence>MNEIVTFVEMTDRDQLEPAAPVEGLVLERTEWDARVPEMLARVGTPYGWKSARRTATEWETWRAGSPRRMYWLLVFEGEPIGIITYEPYPDGDVEIRSFGLVPERVGTGLGSYALTLGVRQAWEVMPDVRRVWLHTSSLDHPNALPNYERRGFRVFKVEQRVRGS</sequence>